<proteinExistence type="inferred from homology"/>
<evidence type="ECO:0000256" key="2">
    <source>
        <dbReference type="ARBA" id="ARBA00022670"/>
    </source>
</evidence>
<comment type="similarity">
    <text evidence="1 7">Belongs to the peptidase A1 family.</text>
</comment>
<evidence type="ECO:0000256" key="8">
    <source>
        <dbReference type="SAM" id="SignalP"/>
    </source>
</evidence>
<dbReference type="PROSITE" id="PS51767">
    <property type="entry name" value="PEPTIDASE_A1"/>
    <property type="match status" value="1"/>
</dbReference>
<evidence type="ECO:0000259" key="9">
    <source>
        <dbReference type="PROSITE" id="PS51767"/>
    </source>
</evidence>
<dbReference type="InterPro" id="IPR001461">
    <property type="entry name" value="Aspartic_peptidase_A1"/>
</dbReference>
<evidence type="ECO:0000256" key="4">
    <source>
        <dbReference type="ARBA" id="ARBA00022801"/>
    </source>
</evidence>
<keyword evidence="4 7" id="KW-0378">Hydrolase</keyword>
<evidence type="ECO:0000256" key="3">
    <source>
        <dbReference type="ARBA" id="ARBA00022750"/>
    </source>
</evidence>
<dbReference type="FunCoup" id="A0A078B4K2">
    <property type="interactions" value="18"/>
</dbReference>
<dbReference type="PANTHER" id="PTHR47966:SF51">
    <property type="entry name" value="BETA-SITE APP-CLEAVING ENZYME, ISOFORM A-RELATED"/>
    <property type="match status" value="1"/>
</dbReference>
<feature type="active site" evidence="5">
    <location>
        <position position="82"/>
    </location>
</feature>
<evidence type="ECO:0000256" key="5">
    <source>
        <dbReference type="PIRSR" id="PIRSR601461-1"/>
    </source>
</evidence>
<dbReference type="Proteomes" id="UP000039865">
    <property type="component" value="Unassembled WGS sequence"/>
</dbReference>
<dbReference type="InterPro" id="IPR001969">
    <property type="entry name" value="Aspartic_peptidase_AS"/>
</dbReference>
<dbReference type="InParanoid" id="A0A078B4K2"/>
<gene>
    <name evidence="10" type="primary">Contig17806.g18934</name>
    <name evidence="10" type="ORF">STYLEM_17269</name>
</gene>
<dbReference type="PRINTS" id="PR00792">
    <property type="entry name" value="PEPSIN"/>
</dbReference>
<feature type="domain" description="Peptidase A1" evidence="9">
    <location>
        <begin position="64"/>
        <end position="362"/>
    </location>
</feature>
<dbReference type="GO" id="GO:0004190">
    <property type="term" value="F:aspartic-type endopeptidase activity"/>
    <property type="evidence" value="ECO:0007669"/>
    <property type="project" value="UniProtKB-KW"/>
</dbReference>
<keyword evidence="11" id="KW-1185">Reference proteome</keyword>
<accession>A0A078B4K2</accession>
<dbReference type="OMA" id="KGEYMIS"/>
<feature type="active site" evidence="5">
    <location>
        <position position="259"/>
    </location>
</feature>
<feature type="chain" id="PRO_5001729813" evidence="8">
    <location>
        <begin position="17"/>
        <end position="369"/>
    </location>
</feature>
<dbReference type="GO" id="GO:0016485">
    <property type="term" value="P:protein processing"/>
    <property type="evidence" value="ECO:0007669"/>
    <property type="project" value="UniProtKB-ARBA"/>
</dbReference>
<evidence type="ECO:0000313" key="11">
    <source>
        <dbReference type="Proteomes" id="UP000039865"/>
    </source>
</evidence>
<dbReference type="EMBL" id="CCKQ01016276">
    <property type="protein sequence ID" value="CDW88152.1"/>
    <property type="molecule type" value="Genomic_DNA"/>
</dbReference>
<feature type="signal peptide" evidence="8">
    <location>
        <begin position="1"/>
        <end position="16"/>
    </location>
</feature>
<evidence type="ECO:0000256" key="1">
    <source>
        <dbReference type="ARBA" id="ARBA00007447"/>
    </source>
</evidence>
<dbReference type="Gene3D" id="2.40.70.10">
    <property type="entry name" value="Acid Proteases"/>
    <property type="match status" value="2"/>
</dbReference>
<evidence type="ECO:0000256" key="7">
    <source>
        <dbReference type="RuleBase" id="RU000454"/>
    </source>
</evidence>
<dbReference type="InterPro" id="IPR033121">
    <property type="entry name" value="PEPTIDASE_A1"/>
</dbReference>
<organism evidence="10 11">
    <name type="scientific">Stylonychia lemnae</name>
    <name type="common">Ciliate</name>
    <dbReference type="NCBI Taxonomy" id="5949"/>
    <lineage>
        <taxon>Eukaryota</taxon>
        <taxon>Sar</taxon>
        <taxon>Alveolata</taxon>
        <taxon>Ciliophora</taxon>
        <taxon>Intramacronucleata</taxon>
        <taxon>Spirotrichea</taxon>
        <taxon>Stichotrichia</taxon>
        <taxon>Sporadotrichida</taxon>
        <taxon>Oxytrichidae</taxon>
        <taxon>Stylonychinae</taxon>
        <taxon>Stylonychia</taxon>
    </lineage>
</organism>
<feature type="disulfide bond" evidence="6">
    <location>
        <begin position="95"/>
        <end position="100"/>
    </location>
</feature>
<evidence type="ECO:0000256" key="6">
    <source>
        <dbReference type="PIRSR" id="PIRSR601461-2"/>
    </source>
</evidence>
<keyword evidence="2 7" id="KW-0645">Protease</keyword>
<name>A0A078B4K2_STYLE</name>
<dbReference type="InterPro" id="IPR021109">
    <property type="entry name" value="Peptidase_aspartic_dom_sf"/>
</dbReference>
<feature type="disulfide bond" evidence="6">
    <location>
        <begin position="285"/>
        <end position="322"/>
    </location>
</feature>
<keyword evidence="3 7" id="KW-0064">Aspartyl protease</keyword>
<keyword evidence="6" id="KW-1015">Disulfide bond</keyword>
<dbReference type="PROSITE" id="PS00141">
    <property type="entry name" value="ASP_PROTEASE"/>
    <property type="match status" value="1"/>
</dbReference>
<dbReference type="Pfam" id="PF00026">
    <property type="entry name" value="Asp"/>
    <property type="match status" value="1"/>
</dbReference>
<dbReference type="AlphaFoldDB" id="A0A078B4K2"/>
<dbReference type="OrthoDB" id="771136at2759"/>
<reference evidence="10 11" key="1">
    <citation type="submission" date="2014-06" db="EMBL/GenBank/DDBJ databases">
        <authorList>
            <person name="Swart Estienne"/>
        </authorList>
    </citation>
    <scope>NUCLEOTIDE SEQUENCE [LARGE SCALE GENOMIC DNA]</scope>
    <source>
        <strain evidence="10 11">130c</strain>
    </source>
</reference>
<protein>
    <submittedName>
        <fullName evidence="10">Cathepsin d</fullName>
    </submittedName>
</protein>
<evidence type="ECO:0000313" key="10">
    <source>
        <dbReference type="EMBL" id="CDW88152.1"/>
    </source>
</evidence>
<dbReference type="FunFam" id="2.40.70.10:FF:000115">
    <property type="entry name" value="Lysosomal aspartic protease"/>
    <property type="match status" value="1"/>
</dbReference>
<dbReference type="SUPFAM" id="SSF50630">
    <property type="entry name" value="Acid proteases"/>
    <property type="match status" value="1"/>
</dbReference>
<sequence length="369" mass="40563">MQKLAVLLLLASSALTAKIPLRKVQITKQKFLSAKERLNSEVPKFLDNGLGESIPVKDYMNTQYFVDVEIGTPAQTFTVVPDTGSSNLWVYSSKCYAIVCYYHSLYNAAKSSTYKKNGEKFDITYGSGSISGTVSEDVSNLGGTHSHIGFGEITSVSGASFYASQMSGILGLAYDTISVDKIPTFIDQSDLTDKSFAFYLHSNPDASYMTIPGYDTDAVGNNEFTFHNVVEQRYYSLNLTGLKQGDTSIPSNNFKAVIDSGTSVLVGPNSLVNPLIKGITVNDDCSGLDKLPTITFQIDNLDYTLTPNDYVLQVTQGSDTECVLAVMGQDFPAGFDYFILGDTFMRKFYSYFDKKNNRVGFINAEKLHH</sequence>
<dbReference type="PANTHER" id="PTHR47966">
    <property type="entry name" value="BETA-SITE APP-CLEAVING ENZYME, ISOFORM A-RELATED"/>
    <property type="match status" value="1"/>
</dbReference>
<keyword evidence="8" id="KW-0732">Signal</keyword>